<organism evidence="1">
    <name type="scientific">Arundo donax</name>
    <name type="common">Giant reed</name>
    <name type="synonym">Donax arundinaceus</name>
    <dbReference type="NCBI Taxonomy" id="35708"/>
    <lineage>
        <taxon>Eukaryota</taxon>
        <taxon>Viridiplantae</taxon>
        <taxon>Streptophyta</taxon>
        <taxon>Embryophyta</taxon>
        <taxon>Tracheophyta</taxon>
        <taxon>Spermatophyta</taxon>
        <taxon>Magnoliopsida</taxon>
        <taxon>Liliopsida</taxon>
        <taxon>Poales</taxon>
        <taxon>Poaceae</taxon>
        <taxon>PACMAD clade</taxon>
        <taxon>Arundinoideae</taxon>
        <taxon>Arundineae</taxon>
        <taxon>Arundo</taxon>
    </lineage>
</organism>
<name>A0A0A8YZE0_ARUDO</name>
<dbReference type="AlphaFoldDB" id="A0A0A8YZE0"/>
<protein>
    <submittedName>
        <fullName evidence="1">Uncharacterized protein</fullName>
    </submittedName>
</protein>
<reference evidence="1" key="1">
    <citation type="submission" date="2014-09" db="EMBL/GenBank/DDBJ databases">
        <authorList>
            <person name="Magalhaes I.L.F."/>
            <person name="Oliveira U."/>
            <person name="Santos F.R."/>
            <person name="Vidigal T.H.D.A."/>
            <person name="Brescovit A.D."/>
            <person name="Santos A.J."/>
        </authorList>
    </citation>
    <scope>NUCLEOTIDE SEQUENCE</scope>
    <source>
        <tissue evidence="1">Shoot tissue taken approximately 20 cm above the soil surface</tissue>
    </source>
</reference>
<proteinExistence type="predicted"/>
<dbReference type="EMBL" id="GBRH01269928">
    <property type="protein sequence ID" value="JAD27967.1"/>
    <property type="molecule type" value="Transcribed_RNA"/>
</dbReference>
<reference evidence="1" key="2">
    <citation type="journal article" date="2015" name="Data Brief">
        <title>Shoot transcriptome of the giant reed, Arundo donax.</title>
        <authorList>
            <person name="Barrero R.A."/>
            <person name="Guerrero F.D."/>
            <person name="Moolhuijzen P."/>
            <person name="Goolsby J.A."/>
            <person name="Tidwell J."/>
            <person name="Bellgard S.E."/>
            <person name="Bellgard M.I."/>
        </authorList>
    </citation>
    <scope>NUCLEOTIDE SEQUENCE</scope>
    <source>
        <tissue evidence="1">Shoot tissue taken approximately 20 cm above the soil surface</tissue>
    </source>
</reference>
<evidence type="ECO:0000313" key="1">
    <source>
        <dbReference type="EMBL" id="JAD27967.1"/>
    </source>
</evidence>
<sequence>MLKPEALLGIGIWHFLVFAVFHS</sequence>
<accession>A0A0A8YZE0</accession>